<feature type="transmembrane region" description="Helical" evidence="6">
    <location>
        <begin position="132"/>
        <end position="159"/>
    </location>
</feature>
<feature type="transmembrane region" description="Helical" evidence="6">
    <location>
        <begin position="171"/>
        <end position="191"/>
    </location>
</feature>
<keyword evidence="5 6" id="KW-0472">Membrane</keyword>
<evidence type="ECO:0000313" key="8">
    <source>
        <dbReference type="Proteomes" id="UP000295701"/>
    </source>
</evidence>
<keyword evidence="4 6" id="KW-1133">Transmembrane helix</keyword>
<evidence type="ECO:0000256" key="1">
    <source>
        <dbReference type="ARBA" id="ARBA00004651"/>
    </source>
</evidence>
<keyword evidence="3 6" id="KW-0812">Transmembrane</keyword>
<reference evidence="7 8" key="1">
    <citation type="submission" date="2019-03" db="EMBL/GenBank/DDBJ databases">
        <title>Primorskyibacter sp. SS33 isolated from sediments.</title>
        <authorList>
            <person name="Xunke S."/>
        </authorList>
    </citation>
    <scope>NUCLEOTIDE SEQUENCE [LARGE SCALE GENOMIC DNA]</scope>
    <source>
        <strain evidence="7 8">SS33</strain>
    </source>
</reference>
<dbReference type="GO" id="GO:0005886">
    <property type="term" value="C:plasma membrane"/>
    <property type="evidence" value="ECO:0007669"/>
    <property type="project" value="UniProtKB-SubCell"/>
</dbReference>
<dbReference type="OrthoDB" id="9781030at2"/>
<feature type="transmembrane region" description="Helical" evidence="6">
    <location>
        <begin position="84"/>
        <end position="102"/>
    </location>
</feature>
<name>A0A4V3BA02_9RHOB</name>
<protein>
    <submittedName>
        <fullName evidence="7">YihY/virulence factor BrkB family protein</fullName>
    </submittedName>
</protein>
<evidence type="ECO:0000256" key="5">
    <source>
        <dbReference type="ARBA" id="ARBA00023136"/>
    </source>
</evidence>
<evidence type="ECO:0000256" key="3">
    <source>
        <dbReference type="ARBA" id="ARBA00022692"/>
    </source>
</evidence>
<dbReference type="RefSeq" id="WP_133396172.1">
    <property type="nucleotide sequence ID" value="NZ_SNAA01000005.1"/>
</dbReference>
<dbReference type="EMBL" id="SNAA01000005">
    <property type="protein sequence ID" value="TDL81229.1"/>
    <property type="molecule type" value="Genomic_DNA"/>
</dbReference>
<dbReference type="AlphaFoldDB" id="A0A4V3BA02"/>
<accession>A0A4V3BA02</accession>
<evidence type="ECO:0000256" key="4">
    <source>
        <dbReference type="ARBA" id="ARBA00022989"/>
    </source>
</evidence>
<dbReference type="PIRSF" id="PIRSF035875">
    <property type="entry name" value="RNase_BN"/>
    <property type="match status" value="1"/>
</dbReference>
<dbReference type="PANTHER" id="PTHR30213">
    <property type="entry name" value="INNER MEMBRANE PROTEIN YHJD"/>
    <property type="match status" value="1"/>
</dbReference>
<feature type="transmembrane region" description="Helical" evidence="6">
    <location>
        <begin position="20"/>
        <end position="47"/>
    </location>
</feature>
<dbReference type="NCBIfam" id="TIGR00765">
    <property type="entry name" value="yihY_not_rbn"/>
    <property type="match status" value="1"/>
</dbReference>
<proteinExistence type="predicted"/>
<evidence type="ECO:0000256" key="6">
    <source>
        <dbReference type="SAM" id="Phobius"/>
    </source>
</evidence>
<keyword evidence="2" id="KW-1003">Cell membrane</keyword>
<keyword evidence="8" id="KW-1185">Reference proteome</keyword>
<feature type="transmembrane region" description="Helical" evidence="6">
    <location>
        <begin position="203"/>
        <end position="225"/>
    </location>
</feature>
<evidence type="ECO:0000313" key="7">
    <source>
        <dbReference type="EMBL" id="TDL81229.1"/>
    </source>
</evidence>
<dbReference type="Pfam" id="PF03631">
    <property type="entry name" value="Virul_fac_BrkB"/>
    <property type="match status" value="1"/>
</dbReference>
<gene>
    <name evidence="7" type="ORF">E2L08_06020</name>
</gene>
<feature type="transmembrane region" description="Helical" evidence="6">
    <location>
        <begin position="237"/>
        <end position="262"/>
    </location>
</feature>
<comment type="caution">
    <text evidence="7">The sequence shown here is derived from an EMBL/GenBank/DDBJ whole genome shotgun (WGS) entry which is preliminary data.</text>
</comment>
<evidence type="ECO:0000256" key="2">
    <source>
        <dbReference type="ARBA" id="ARBA00022475"/>
    </source>
</evidence>
<comment type="subcellular location">
    <subcellularLocation>
        <location evidence="1">Cell membrane</location>
        <topology evidence="1">Multi-pass membrane protein</topology>
    </subcellularLocation>
</comment>
<dbReference type="InterPro" id="IPR017039">
    <property type="entry name" value="Virul_fac_BrkB"/>
</dbReference>
<dbReference type="PANTHER" id="PTHR30213:SF0">
    <property type="entry name" value="UPF0761 MEMBRANE PROTEIN YIHY"/>
    <property type="match status" value="1"/>
</dbReference>
<organism evidence="7 8">
    <name type="scientific">Palleronia sediminis</name>
    <dbReference type="NCBI Taxonomy" id="2547833"/>
    <lineage>
        <taxon>Bacteria</taxon>
        <taxon>Pseudomonadati</taxon>
        <taxon>Pseudomonadota</taxon>
        <taxon>Alphaproteobacteria</taxon>
        <taxon>Rhodobacterales</taxon>
        <taxon>Roseobacteraceae</taxon>
        <taxon>Palleronia</taxon>
    </lineage>
</organism>
<dbReference type="Proteomes" id="UP000295701">
    <property type="component" value="Unassembled WGS sequence"/>
</dbReference>
<sequence>MLAILNEMKGEAIDKKLTLIAAGVAFYGLLALFPGIGAAMAVAGLVIEPETVTSTLDTLSGVMPQAAAEIVVGQAREVASGDSGGLGLVAVLGILVALYSASKGMQALIDGMNIVAERDDERSFVKTTALKLALTFGLIVGLLLCVAVAVAVPVALSWLPLGSSTETLVSVARWPVLLVIAALGLALTYRVGPAGRDLPWRWIVPGAALACVLWLIGTLGFAVYVRMFGSYQETFGALGGVVILLMWLWLSATIVLLGALLARVMDARDAAPEQRGERADAGS</sequence>